<dbReference type="InterPro" id="IPR044859">
    <property type="entry name" value="Allene_oxi_cyc_Dirigent"/>
</dbReference>
<dbReference type="Pfam" id="PF03018">
    <property type="entry name" value="Dirigent"/>
    <property type="match status" value="2"/>
</dbReference>
<keyword evidence="3 4" id="KW-0964">Secreted</keyword>
<comment type="function">
    <text evidence="4">Dirigent proteins impart stereoselectivity on the phenoxy radical-coupling reaction, yielding optically active lignans from two molecules of coniferyl alcohol in the biosynthesis of lignans, flavonolignans, and alkaloids and thus plays a central role in plant secondary metabolism.</text>
</comment>
<evidence type="ECO:0000256" key="2">
    <source>
        <dbReference type="ARBA" id="ARBA00011738"/>
    </source>
</evidence>
<dbReference type="PANTHER" id="PTHR21495">
    <property type="entry name" value="NUCLEOPORIN-RELATED"/>
    <property type="match status" value="1"/>
</dbReference>
<evidence type="ECO:0000256" key="3">
    <source>
        <dbReference type="ARBA" id="ARBA00022525"/>
    </source>
</evidence>
<keyword evidence="6" id="KW-1185">Reference proteome</keyword>
<organism evidence="5 6">
    <name type="scientific">Lolium multiflorum</name>
    <name type="common">Italian ryegrass</name>
    <name type="synonym">Lolium perenne subsp. multiflorum</name>
    <dbReference type="NCBI Taxonomy" id="4521"/>
    <lineage>
        <taxon>Eukaryota</taxon>
        <taxon>Viridiplantae</taxon>
        <taxon>Streptophyta</taxon>
        <taxon>Embryophyta</taxon>
        <taxon>Tracheophyta</taxon>
        <taxon>Spermatophyta</taxon>
        <taxon>Magnoliopsida</taxon>
        <taxon>Liliopsida</taxon>
        <taxon>Poales</taxon>
        <taxon>Poaceae</taxon>
        <taxon>BOP clade</taxon>
        <taxon>Pooideae</taxon>
        <taxon>Poodae</taxon>
        <taxon>Poeae</taxon>
        <taxon>Poeae Chloroplast Group 2 (Poeae type)</taxon>
        <taxon>Loliodinae</taxon>
        <taxon>Loliinae</taxon>
        <taxon>Lolium</taxon>
    </lineage>
</organism>
<evidence type="ECO:0000256" key="1">
    <source>
        <dbReference type="ARBA" id="ARBA00010746"/>
    </source>
</evidence>
<comment type="similarity">
    <text evidence="1 4">Belongs to the plant dirigent protein family.</text>
</comment>
<evidence type="ECO:0000313" key="6">
    <source>
        <dbReference type="Proteomes" id="UP001231189"/>
    </source>
</evidence>
<dbReference type="AlphaFoldDB" id="A0AAD8WS06"/>
<dbReference type="GO" id="GO:0009699">
    <property type="term" value="P:phenylpropanoid biosynthetic process"/>
    <property type="evidence" value="ECO:0007669"/>
    <property type="project" value="UniProtKB-ARBA"/>
</dbReference>
<comment type="subcellular location">
    <subcellularLocation>
        <location evidence="4">Secreted</location>
        <location evidence="4">Extracellular space</location>
        <location evidence="4">Apoplast</location>
    </subcellularLocation>
</comment>
<dbReference type="EMBL" id="JAUUTY010000002">
    <property type="protein sequence ID" value="KAK1678827.1"/>
    <property type="molecule type" value="Genomic_DNA"/>
</dbReference>
<comment type="subunit">
    <text evidence="2 4">Homodimer.</text>
</comment>
<evidence type="ECO:0000313" key="5">
    <source>
        <dbReference type="EMBL" id="KAK1678827.1"/>
    </source>
</evidence>
<keyword evidence="4" id="KW-0052">Apoplast</keyword>
<sequence>MYMHETSSGPNATLFAAVPPRQQGGNTTFGMVALLDDELRDSPDPSNSSLVGRFQAGTEPAIKKIMSMGAAPPLILPCLRPWFQGIVAFAGLVSPPGMQSAITFVFTAGEHNGITLAMLGSIISFQGTFERSVVGGTGAFRMARGYCIMNVVSNPALVSVVYEVNLFVKVDA</sequence>
<dbReference type="Gene3D" id="2.40.480.10">
    <property type="entry name" value="Allene oxide cyclase-like"/>
    <property type="match status" value="1"/>
</dbReference>
<reference evidence="5" key="1">
    <citation type="submission" date="2023-07" db="EMBL/GenBank/DDBJ databases">
        <title>A chromosome-level genome assembly of Lolium multiflorum.</title>
        <authorList>
            <person name="Chen Y."/>
            <person name="Copetti D."/>
            <person name="Kolliker R."/>
            <person name="Studer B."/>
        </authorList>
    </citation>
    <scope>NUCLEOTIDE SEQUENCE</scope>
    <source>
        <strain evidence="5">02402/16</strain>
        <tissue evidence="5">Leaf</tissue>
    </source>
</reference>
<comment type="caution">
    <text evidence="5">The sequence shown here is derived from an EMBL/GenBank/DDBJ whole genome shotgun (WGS) entry which is preliminary data.</text>
</comment>
<name>A0AAD8WS06_LOLMU</name>
<dbReference type="GO" id="GO:0048046">
    <property type="term" value="C:apoplast"/>
    <property type="evidence" value="ECO:0007669"/>
    <property type="project" value="UniProtKB-SubCell"/>
</dbReference>
<evidence type="ECO:0000256" key="4">
    <source>
        <dbReference type="RuleBase" id="RU363099"/>
    </source>
</evidence>
<accession>A0AAD8WS06</accession>
<gene>
    <name evidence="5" type="ORF">QYE76_039675</name>
</gene>
<dbReference type="Proteomes" id="UP001231189">
    <property type="component" value="Unassembled WGS sequence"/>
</dbReference>
<protein>
    <recommendedName>
        <fullName evidence="4">Dirigent protein</fullName>
    </recommendedName>
</protein>
<proteinExistence type="inferred from homology"/>
<dbReference type="InterPro" id="IPR004265">
    <property type="entry name" value="Dirigent"/>
</dbReference>